<keyword evidence="3 7" id="KW-0812">Transmembrane</keyword>
<dbReference type="PANTHER" id="PTHR22730">
    <property type="entry name" value="PROMININ PROM PROTEIN"/>
    <property type="match status" value="1"/>
</dbReference>
<evidence type="ECO:0000256" key="5">
    <source>
        <dbReference type="ARBA" id="ARBA00023136"/>
    </source>
</evidence>
<keyword evidence="4 7" id="KW-1133">Transmembrane helix</keyword>
<feature type="transmembrane region" description="Helical" evidence="7">
    <location>
        <begin position="178"/>
        <end position="199"/>
    </location>
</feature>
<dbReference type="PANTHER" id="PTHR22730:SF1">
    <property type="entry name" value="PROMININ-LIKE PROTEIN"/>
    <property type="match status" value="1"/>
</dbReference>
<dbReference type="AlphaFoldDB" id="A0A8S9WUW1"/>
<proteinExistence type="inferred from homology"/>
<gene>
    <name evidence="8" type="ORF">GE061_006303</name>
</gene>
<evidence type="ECO:0000256" key="1">
    <source>
        <dbReference type="ARBA" id="ARBA00004141"/>
    </source>
</evidence>
<evidence type="ECO:0000313" key="9">
    <source>
        <dbReference type="Proteomes" id="UP000466442"/>
    </source>
</evidence>
<organism evidence="8 9">
    <name type="scientific">Apolygus lucorum</name>
    <name type="common">Small green plant bug</name>
    <name type="synonym">Lygocoris lucorum</name>
    <dbReference type="NCBI Taxonomy" id="248454"/>
    <lineage>
        <taxon>Eukaryota</taxon>
        <taxon>Metazoa</taxon>
        <taxon>Ecdysozoa</taxon>
        <taxon>Arthropoda</taxon>
        <taxon>Hexapoda</taxon>
        <taxon>Insecta</taxon>
        <taxon>Pterygota</taxon>
        <taxon>Neoptera</taxon>
        <taxon>Paraneoptera</taxon>
        <taxon>Hemiptera</taxon>
        <taxon>Heteroptera</taxon>
        <taxon>Panheteroptera</taxon>
        <taxon>Cimicomorpha</taxon>
        <taxon>Miridae</taxon>
        <taxon>Mirini</taxon>
        <taxon>Apolygus</taxon>
    </lineage>
</organism>
<dbReference type="EMBL" id="WIXP02000014">
    <property type="protein sequence ID" value="KAF6200004.1"/>
    <property type="molecule type" value="Genomic_DNA"/>
</dbReference>
<dbReference type="InterPro" id="IPR008795">
    <property type="entry name" value="Prominin"/>
</dbReference>
<feature type="transmembrane region" description="Helical" evidence="7">
    <location>
        <begin position="529"/>
        <end position="553"/>
    </location>
</feature>
<dbReference type="Proteomes" id="UP000466442">
    <property type="component" value="Unassembled WGS sequence"/>
</dbReference>
<sequence length="909" mass="100881">MKLDCWKRPKIEKGREVKPEGAVLNLNSDETFQGESWELKEVVPSEDFAFSRGSGEMRLIHWQLRSQRFEPASREKKLSEGIPIDRDEWFGSSPESEAAARRPGSGVGTAVTINFGPLPKNRHYLSTSGSPFTLNPYYHIKEVLHIIHPSPFPLDLLREALKEDPNGPAVLRIIELEVGFLSILFLSILLSMVIPGMVLSLCTKQPEPPPSCAPDCKRKTLVFILQVLLALLLLGSVGMLWSNEECSRGMTSSPAFVGEVINDSKDFLEDSVNKLQYLLTEAFDQATAPAIKDLNDAENLLGQPIQIELVLETRLDAALDSLSAIAAGAKEVCAQVAGILRSSVEAEQLVGVAKNKFDDLRSQLDSVKKRCKMRDRPLCDSIPSRLLEIKFSTRMIANSSQLEYLKQAGVDSLAAAVTEAHAVFTGLPSKIEKETKSARQAVASELLNKKSELATSSVAFDQIKSRSKMKLLDLRATVVPHFESLKQLEYWRWMVGLVAGLVVVYVWVLLVGATCCGCCGAERSSTPTLIVALVVVSLGSVSLWFLSFITLYIGGHGENHVCRLLRDPEVNPEGGHSALSSVVDTLGAAYDGDEESRSYVADLVVQNHSVPLPFENVLRECKASNTTYNTFHLSTVTDIEKAVNINHWTNICNHLQGVHVNLAQMQIFGPKLNSRLEELRQGLLINVSHIRSQLAGPTTSDLDALANHLNDIAKELSDVTTSAFLDSIAVKTRKALETVVQDLENHKENLVYHLTALELKISPLLHKLNQSITHMKAVQFYVNNHGMSLAHQNTNMYIARIKNYLDQYHNFVTNSINNGSTSCRPVWEMFSSLREQLCRQTLDPLNGFWFMTIYCLIMLIIITPVCLKLINYYNNNSEESGISASDSFITGEMLGWSARPPPPQTNNDW</sequence>
<name>A0A8S9WUW1_APOLU</name>
<evidence type="ECO:0000256" key="3">
    <source>
        <dbReference type="ARBA" id="ARBA00022692"/>
    </source>
</evidence>
<comment type="caution">
    <text evidence="8">The sequence shown here is derived from an EMBL/GenBank/DDBJ whole genome shotgun (WGS) entry which is preliminary data.</text>
</comment>
<evidence type="ECO:0000256" key="4">
    <source>
        <dbReference type="ARBA" id="ARBA00022989"/>
    </source>
</evidence>
<protein>
    <submittedName>
        <fullName evidence="8">Uncharacterized protein</fullName>
    </submittedName>
</protein>
<evidence type="ECO:0000313" key="8">
    <source>
        <dbReference type="EMBL" id="KAF6200004.1"/>
    </source>
</evidence>
<accession>A0A8S9WUW1</accession>
<evidence type="ECO:0000256" key="6">
    <source>
        <dbReference type="ARBA" id="ARBA00023180"/>
    </source>
</evidence>
<keyword evidence="6" id="KW-0325">Glycoprotein</keyword>
<reference evidence="8" key="1">
    <citation type="journal article" date="2021" name="Mol. Ecol. Resour.">
        <title>Apolygus lucorum genome provides insights into omnivorousness and mesophyll feeding.</title>
        <authorList>
            <person name="Liu Y."/>
            <person name="Liu H."/>
            <person name="Wang H."/>
            <person name="Huang T."/>
            <person name="Liu B."/>
            <person name="Yang B."/>
            <person name="Yin L."/>
            <person name="Li B."/>
            <person name="Zhang Y."/>
            <person name="Zhang S."/>
            <person name="Jiang F."/>
            <person name="Zhang X."/>
            <person name="Ren Y."/>
            <person name="Wang B."/>
            <person name="Wang S."/>
            <person name="Lu Y."/>
            <person name="Wu K."/>
            <person name="Fan W."/>
            <person name="Wang G."/>
        </authorList>
    </citation>
    <scope>NUCLEOTIDE SEQUENCE</scope>
    <source>
        <strain evidence="8">12Hb</strain>
    </source>
</reference>
<feature type="transmembrane region" description="Helical" evidence="7">
    <location>
        <begin position="490"/>
        <end position="517"/>
    </location>
</feature>
<feature type="transmembrane region" description="Helical" evidence="7">
    <location>
        <begin position="220"/>
        <end position="241"/>
    </location>
</feature>
<keyword evidence="9" id="KW-1185">Reference proteome</keyword>
<dbReference type="OrthoDB" id="8188647at2759"/>
<comment type="similarity">
    <text evidence="2">Belongs to the prominin family.</text>
</comment>
<evidence type="ECO:0000256" key="7">
    <source>
        <dbReference type="SAM" id="Phobius"/>
    </source>
</evidence>
<evidence type="ECO:0000256" key="2">
    <source>
        <dbReference type="ARBA" id="ARBA00006058"/>
    </source>
</evidence>
<feature type="transmembrane region" description="Helical" evidence="7">
    <location>
        <begin position="848"/>
        <end position="870"/>
    </location>
</feature>
<comment type="subcellular location">
    <subcellularLocation>
        <location evidence="1">Membrane</location>
        <topology evidence="1">Multi-pass membrane protein</topology>
    </subcellularLocation>
</comment>
<dbReference type="GO" id="GO:0016020">
    <property type="term" value="C:membrane"/>
    <property type="evidence" value="ECO:0007669"/>
    <property type="project" value="UniProtKB-SubCell"/>
</dbReference>
<dbReference type="Pfam" id="PF05478">
    <property type="entry name" value="Prominin"/>
    <property type="match status" value="1"/>
</dbReference>
<keyword evidence="5 7" id="KW-0472">Membrane</keyword>